<evidence type="ECO:0000256" key="2">
    <source>
        <dbReference type="ARBA" id="ARBA00011915"/>
    </source>
</evidence>
<evidence type="ECO:0000256" key="1">
    <source>
        <dbReference type="ARBA" id="ARBA00001709"/>
    </source>
</evidence>
<feature type="domain" description="Enoyl-CoA hydratase/isomerase" evidence="5">
    <location>
        <begin position="20"/>
        <end position="339"/>
    </location>
</feature>
<dbReference type="SUPFAM" id="SSF52096">
    <property type="entry name" value="ClpP/crotonase"/>
    <property type="match status" value="1"/>
</dbReference>
<dbReference type="RefSeq" id="WP_381217137.1">
    <property type="nucleotide sequence ID" value="NZ_JBHSPC010000085.1"/>
</dbReference>
<evidence type="ECO:0000259" key="5">
    <source>
        <dbReference type="Pfam" id="PF16113"/>
    </source>
</evidence>
<keyword evidence="3" id="KW-0378">Hydrolase</keyword>
<evidence type="ECO:0000256" key="3">
    <source>
        <dbReference type="ARBA" id="ARBA00022801"/>
    </source>
</evidence>
<evidence type="ECO:0000313" key="7">
    <source>
        <dbReference type="Proteomes" id="UP001596183"/>
    </source>
</evidence>
<reference evidence="7" key="1">
    <citation type="journal article" date="2019" name="Int. J. Syst. Evol. Microbiol.">
        <title>The Global Catalogue of Microorganisms (GCM) 10K type strain sequencing project: providing services to taxonomists for standard genome sequencing and annotation.</title>
        <authorList>
            <consortium name="The Broad Institute Genomics Platform"/>
            <consortium name="The Broad Institute Genome Sequencing Center for Infectious Disease"/>
            <person name="Wu L."/>
            <person name="Ma J."/>
        </authorList>
    </citation>
    <scope>NUCLEOTIDE SEQUENCE [LARGE SCALE GENOMIC DNA]</scope>
    <source>
        <strain evidence="7">JCM 13852</strain>
    </source>
</reference>
<organism evidence="6 7">
    <name type="scientific">Streptomyces incanus</name>
    <dbReference type="NCBI Taxonomy" id="887453"/>
    <lineage>
        <taxon>Bacteria</taxon>
        <taxon>Bacillati</taxon>
        <taxon>Actinomycetota</taxon>
        <taxon>Actinomycetes</taxon>
        <taxon>Kitasatosporales</taxon>
        <taxon>Streptomycetaceae</taxon>
        <taxon>Streptomyces</taxon>
    </lineage>
</organism>
<dbReference type="Pfam" id="PF16113">
    <property type="entry name" value="ECH_2"/>
    <property type="match status" value="1"/>
</dbReference>
<dbReference type="EC" id="3.1.2.4" evidence="2"/>
<comment type="catalytic activity">
    <reaction evidence="1">
        <text>3-hydroxy-2-methylpropanoyl-CoA + H2O = 3-hydroxy-2-methylpropanoate + CoA + H(+)</text>
        <dbReference type="Rhea" id="RHEA:20888"/>
        <dbReference type="ChEBI" id="CHEBI:11805"/>
        <dbReference type="ChEBI" id="CHEBI:15377"/>
        <dbReference type="ChEBI" id="CHEBI:15378"/>
        <dbReference type="ChEBI" id="CHEBI:57287"/>
        <dbReference type="ChEBI" id="CHEBI:57340"/>
        <dbReference type="EC" id="3.1.2.4"/>
    </reaction>
</comment>
<dbReference type="EMBL" id="JBHSPC010000085">
    <property type="protein sequence ID" value="MFC5673380.1"/>
    <property type="molecule type" value="Genomic_DNA"/>
</dbReference>
<gene>
    <name evidence="6" type="ORF">ACFP2V_25710</name>
</gene>
<evidence type="ECO:0000256" key="4">
    <source>
        <dbReference type="SAM" id="MobiDB-lite"/>
    </source>
</evidence>
<proteinExistence type="predicted"/>
<dbReference type="InterPro" id="IPR045004">
    <property type="entry name" value="ECH_dom"/>
</dbReference>
<dbReference type="InterPro" id="IPR032259">
    <property type="entry name" value="HIBYL-CoA-H"/>
</dbReference>
<keyword evidence="7" id="KW-1185">Reference proteome</keyword>
<dbReference type="NCBIfam" id="NF004127">
    <property type="entry name" value="PRK05617.1"/>
    <property type="match status" value="1"/>
</dbReference>
<evidence type="ECO:0000313" key="6">
    <source>
        <dbReference type="EMBL" id="MFC5673380.1"/>
    </source>
</evidence>
<dbReference type="PANTHER" id="PTHR43176:SF3">
    <property type="entry name" value="3-HYDROXYISOBUTYRYL-COA HYDROLASE, MITOCHONDRIAL"/>
    <property type="match status" value="1"/>
</dbReference>
<name>A0ABW0XRZ5_9ACTN</name>
<dbReference type="PANTHER" id="PTHR43176">
    <property type="entry name" value="3-HYDROXYISOBUTYRYL-COA HYDROLASE-RELATED"/>
    <property type="match status" value="1"/>
</dbReference>
<feature type="region of interest" description="Disordered" evidence="4">
    <location>
        <begin position="346"/>
        <end position="367"/>
    </location>
</feature>
<comment type="caution">
    <text evidence="6">The sequence shown here is derived from an EMBL/GenBank/DDBJ whole genome shotgun (WGS) entry which is preliminary data.</text>
</comment>
<protein>
    <recommendedName>
        <fullName evidence="2">3-hydroxyisobutyryl-CoA hydrolase</fullName>
        <ecNumber evidence="2">3.1.2.4</ecNumber>
    </recommendedName>
</protein>
<accession>A0ABW0XRZ5</accession>
<dbReference type="InterPro" id="IPR029045">
    <property type="entry name" value="ClpP/crotonase-like_dom_sf"/>
</dbReference>
<dbReference type="Gene3D" id="3.90.226.10">
    <property type="entry name" value="2-enoyl-CoA Hydratase, Chain A, domain 1"/>
    <property type="match status" value="1"/>
</dbReference>
<dbReference type="Proteomes" id="UP001596183">
    <property type="component" value="Unassembled WGS sequence"/>
</dbReference>
<sequence length="367" mass="38973">MSDQPTIEPSVLAERRGPLGLLTLNRPRSINALTHEMVGLLQAALDDWATDPAVTAVVVKGAGARGLCAGGDIVSIYQDAVSGGHGAVDFWRDEYRLNAFIASYPKPYIALMDGIVLGGGVGVSAHASHRVVTDKTRVGMPETGIGFVPDVGGTWLLSRAPGELGTLVALTAGHMTAGDAIALGLADHFVDSADLETLVDLLVDHPVDEALTKVARPAPPSKLAEQRTWVDAAFAHNTVAEILDALNRRPEPEAAEALTAIRSKSPTSLVVTLRALRAARRMTRLEEALAQEFRLAVRLLRGHDMAEGIRAQVIDKDRNPRWEPPQVADVDPAEVDAHFASLEDAELEFDPTSSVGPAAAPEQEGTA</sequence>
<dbReference type="CDD" id="cd06558">
    <property type="entry name" value="crotonase-like"/>
    <property type="match status" value="1"/>
</dbReference>